<name>A0A848KTD1_9ACTN</name>
<keyword evidence="1" id="KW-0812">Transmembrane</keyword>
<feature type="transmembrane region" description="Helical" evidence="1">
    <location>
        <begin position="7"/>
        <end position="28"/>
    </location>
</feature>
<protein>
    <recommendedName>
        <fullName evidence="4">Transmembrane protein</fullName>
    </recommendedName>
</protein>
<organism evidence="2 3">
    <name type="scientific">Gordonia asplenii</name>
    <dbReference type="NCBI Taxonomy" id="2725283"/>
    <lineage>
        <taxon>Bacteria</taxon>
        <taxon>Bacillati</taxon>
        <taxon>Actinomycetota</taxon>
        <taxon>Actinomycetes</taxon>
        <taxon>Mycobacteriales</taxon>
        <taxon>Gordoniaceae</taxon>
        <taxon>Gordonia</taxon>
    </lineage>
</organism>
<feature type="transmembrane region" description="Helical" evidence="1">
    <location>
        <begin position="54"/>
        <end position="76"/>
    </location>
</feature>
<keyword evidence="1" id="KW-0472">Membrane</keyword>
<evidence type="ECO:0000313" key="2">
    <source>
        <dbReference type="EMBL" id="NMN99762.1"/>
    </source>
</evidence>
<dbReference type="AlphaFoldDB" id="A0A848KTD1"/>
<sequence length="129" mass="13395">MRSLPGWPFGVVGVAATVAAWLSNVWLIRRQDAWNDDVRARHCRYLPPLPSAHLYGGAAMVLGVLAAVCLIVWVCLDARSGPRAWVMLVVLIGVAAAMLAVGIGFLFAVGAPTDPGQGTDGSGLPCGSG</sequence>
<keyword evidence="1" id="KW-1133">Transmembrane helix</keyword>
<feature type="transmembrane region" description="Helical" evidence="1">
    <location>
        <begin position="88"/>
        <end position="109"/>
    </location>
</feature>
<keyword evidence="3" id="KW-1185">Reference proteome</keyword>
<evidence type="ECO:0000256" key="1">
    <source>
        <dbReference type="SAM" id="Phobius"/>
    </source>
</evidence>
<gene>
    <name evidence="2" type="ORF">HH308_00845</name>
</gene>
<dbReference type="RefSeq" id="WP_170192263.1">
    <property type="nucleotide sequence ID" value="NZ_JABBNB010000001.1"/>
</dbReference>
<dbReference type="Proteomes" id="UP000550729">
    <property type="component" value="Unassembled WGS sequence"/>
</dbReference>
<dbReference type="EMBL" id="JABBNB010000001">
    <property type="protein sequence ID" value="NMN99762.1"/>
    <property type="molecule type" value="Genomic_DNA"/>
</dbReference>
<evidence type="ECO:0000313" key="3">
    <source>
        <dbReference type="Proteomes" id="UP000550729"/>
    </source>
</evidence>
<comment type="caution">
    <text evidence="2">The sequence shown here is derived from an EMBL/GenBank/DDBJ whole genome shotgun (WGS) entry which is preliminary data.</text>
</comment>
<accession>A0A848KTD1</accession>
<evidence type="ECO:0008006" key="4">
    <source>
        <dbReference type="Google" id="ProtNLM"/>
    </source>
</evidence>
<proteinExistence type="predicted"/>
<reference evidence="2 3" key="1">
    <citation type="submission" date="2020-04" db="EMBL/GenBank/DDBJ databases">
        <title>Gordonia sp. nov. TBRC 11910.</title>
        <authorList>
            <person name="Suriyachadkun C."/>
        </authorList>
    </citation>
    <scope>NUCLEOTIDE SEQUENCE [LARGE SCALE GENOMIC DNA]</scope>
    <source>
        <strain evidence="2 3">TBRC 11910</strain>
    </source>
</reference>